<gene>
    <name evidence="2" type="ORF">ORAREDHAP_LOCUS38412</name>
</gene>
<name>A0A6J5XM41_PRUAR</name>
<protein>
    <submittedName>
        <fullName evidence="2">Uncharacterized protein</fullName>
    </submittedName>
</protein>
<dbReference type="OrthoDB" id="10356021at2759"/>
<sequence length="75" mass="7863">MDEFGVLTEQYGLKPRGKSAPMAASKRSASTNGTQAWSSNKGKSGGWGLGCWIRWGGGVCRLGWGQLVVMVMGGA</sequence>
<feature type="compositionally biased region" description="Polar residues" evidence="1">
    <location>
        <begin position="27"/>
        <end position="36"/>
    </location>
</feature>
<dbReference type="EMBL" id="CAEKKB010000006">
    <property type="protein sequence ID" value="CAB4314171.1"/>
    <property type="molecule type" value="Genomic_DNA"/>
</dbReference>
<feature type="region of interest" description="Disordered" evidence="1">
    <location>
        <begin position="14"/>
        <end position="43"/>
    </location>
</feature>
<proteinExistence type="predicted"/>
<evidence type="ECO:0000313" key="3">
    <source>
        <dbReference type="Proteomes" id="UP000507245"/>
    </source>
</evidence>
<reference evidence="3" key="1">
    <citation type="journal article" date="2020" name="Genome Biol.">
        <title>Gamete binning: chromosome-level and haplotype-resolved genome assembly enabled by high-throughput single-cell sequencing of gamete genomes.</title>
        <authorList>
            <person name="Campoy J.A."/>
            <person name="Sun H."/>
            <person name="Goel M."/>
            <person name="Jiao W.-B."/>
            <person name="Folz-Donahue K."/>
            <person name="Wang N."/>
            <person name="Rubio M."/>
            <person name="Liu C."/>
            <person name="Kukat C."/>
            <person name="Ruiz D."/>
            <person name="Huettel B."/>
            <person name="Schneeberger K."/>
        </authorList>
    </citation>
    <scope>NUCLEOTIDE SEQUENCE [LARGE SCALE GENOMIC DNA]</scope>
    <source>
        <strain evidence="3">cv. Rojo Pasion</strain>
    </source>
</reference>
<accession>A0A6J5XM41</accession>
<organism evidence="2 3">
    <name type="scientific">Prunus armeniaca</name>
    <name type="common">Apricot</name>
    <name type="synonym">Armeniaca vulgaris</name>
    <dbReference type="NCBI Taxonomy" id="36596"/>
    <lineage>
        <taxon>Eukaryota</taxon>
        <taxon>Viridiplantae</taxon>
        <taxon>Streptophyta</taxon>
        <taxon>Embryophyta</taxon>
        <taxon>Tracheophyta</taxon>
        <taxon>Spermatophyta</taxon>
        <taxon>Magnoliopsida</taxon>
        <taxon>eudicotyledons</taxon>
        <taxon>Gunneridae</taxon>
        <taxon>Pentapetalae</taxon>
        <taxon>rosids</taxon>
        <taxon>fabids</taxon>
        <taxon>Rosales</taxon>
        <taxon>Rosaceae</taxon>
        <taxon>Amygdaloideae</taxon>
        <taxon>Amygdaleae</taxon>
        <taxon>Prunus</taxon>
    </lineage>
</organism>
<evidence type="ECO:0000256" key="1">
    <source>
        <dbReference type="SAM" id="MobiDB-lite"/>
    </source>
</evidence>
<dbReference type="Proteomes" id="UP000507245">
    <property type="component" value="Unassembled WGS sequence"/>
</dbReference>
<dbReference type="AlphaFoldDB" id="A0A6J5XM41"/>
<evidence type="ECO:0000313" key="2">
    <source>
        <dbReference type="EMBL" id="CAB4314171.1"/>
    </source>
</evidence>
<keyword evidence="3" id="KW-1185">Reference proteome</keyword>